<comment type="caution">
    <text evidence="4">The sequence shown here is derived from an EMBL/GenBank/DDBJ whole genome shotgun (WGS) entry which is preliminary data.</text>
</comment>
<dbReference type="AlphaFoldDB" id="A0A392VIE9"/>
<feature type="domain" description="Spastin/Vps4 C-terminal" evidence="3">
    <location>
        <begin position="2"/>
        <end position="33"/>
    </location>
</feature>
<reference evidence="4 5" key="1">
    <citation type="journal article" date="2018" name="Front. Plant Sci.">
        <title>Red Clover (Trifolium pratense) and Zigzag Clover (T. medium) - A Picture of Genomic Similarities and Differences.</title>
        <authorList>
            <person name="Dluhosova J."/>
            <person name="Istvanek J."/>
            <person name="Nedelnik J."/>
            <person name="Repkova J."/>
        </authorList>
    </citation>
    <scope>NUCLEOTIDE SEQUENCE [LARGE SCALE GENOMIC DNA]</scope>
    <source>
        <strain evidence="5">cv. 10/8</strain>
        <tissue evidence="4">Leaf</tissue>
    </source>
</reference>
<dbReference type="InterPro" id="IPR015415">
    <property type="entry name" value="Spast_Vps4_C"/>
</dbReference>
<evidence type="ECO:0000256" key="2">
    <source>
        <dbReference type="ARBA" id="ARBA00022840"/>
    </source>
</evidence>
<evidence type="ECO:0000259" key="3">
    <source>
        <dbReference type="Pfam" id="PF09336"/>
    </source>
</evidence>
<keyword evidence="1" id="KW-0547">Nucleotide-binding</keyword>
<protein>
    <submittedName>
        <fullName evidence="4">Spastin</fullName>
    </submittedName>
</protein>
<keyword evidence="2" id="KW-0067">ATP-binding</keyword>
<organism evidence="4 5">
    <name type="scientific">Trifolium medium</name>
    <dbReference type="NCBI Taxonomy" id="97028"/>
    <lineage>
        <taxon>Eukaryota</taxon>
        <taxon>Viridiplantae</taxon>
        <taxon>Streptophyta</taxon>
        <taxon>Embryophyta</taxon>
        <taxon>Tracheophyta</taxon>
        <taxon>Spermatophyta</taxon>
        <taxon>Magnoliopsida</taxon>
        <taxon>eudicotyledons</taxon>
        <taxon>Gunneridae</taxon>
        <taxon>Pentapetalae</taxon>
        <taxon>rosids</taxon>
        <taxon>fabids</taxon>
        <taxon>Fabales</taxon>
        <taxon>Fabaceae</taxon>
        <taxon>Papilionoideae</taxon>
        <taxon>50 kb inversion clade</taxon>
        <taxon>NPAAA clade</taxon>
        <taxon>Hologalegina</taxon>
        <taxon>IRL clade</taxon>
        <taxon>Trifolieae</taxon>
        <taxon>Trifolium</taxon>
    </lineage>
</organism>
<dbReference type="Proteomes" id="UP000265520">
    <property type="component" value="Unassembled WGS sequence"/>
</dbReference>
<accession>A0A392VIE9</accession>
<dbReference type="EMBL" id="LXQA011185733">
    <property type="protein sequence ID" value="MCI88166.1"/>
    <property type="molecule type" value="Genomic_DNA"/>
</dbReference>
<dbReference type="Pfam" id="PF09336">
    <property type="entry name" value="Vps4_C"/>
    <property type="match status" value="1"/>
</dbReference>
<name>A0A392VIE9_9FABA</name>
<evidence type="ECO:0000313" key="4">
    <source>
        <dbReference type="EMBL" id="MCI88166.1"/>
    </source>
</evidence>
<proteinExistence type="predicted"/>
<dbReference type="Gene3D" id="1.10.8.60">
    <property type="match status" value="1"/>
</dbReference>
<evidence type="ECO:0000313" key="5">
    <source>
        <dbReference type="Proteomes" id="UP000265520"/>
    </source>
</evidence>
<dbReference type="GO" id="GO:0005524">
    <property type="term" value="F:ATP binding"/>
    <property type="evidence" value="ECO:0007669"/>
    <property type="project" value="UniProtKB-KW"/>
</dbReference>
<evidence type="ECO:0000256" key="1">
    <source>
        <dbReference type="ARBA" id="ARBA00022741"/>
    </source>
</evidence>
<sequence length="35" mass="4291">MRYEDFKKAMAVIRPSLNKSKWKELEKWNEEFGSN</sequence>
<keyword evidence="5" id="KW-1185">Reference proteome</keyword>